<evidence type="ECO:0000313" key="3">
    <source>
        <dbReference type="Proteomes" id="UP000605846"/>
    </source>
</evidence>
<reference evidence="2" key="1">
    <citation type="submission" date="2020-01" db="EMBL/GenBank/DDBJ databases">
        <title>Genome Sequencing of Three Apophysomyces-Like Fungal Strains Confirms a Novel Fungal Genus in the Mucoromycota with divergent Burkholderia-like Endosymbiotic Bacteria.</title>
        <authorList>
            <person name="Stajich J.E."/>
            <person name="Macias A.M."/>
            <person name="Carter-House D."/>
            <person name="Lovett B."/>
            <person name="Kasson L.R."/>
            <person name="Berry K."/>
            <person name="Grigoriev I."/>
            <person name="Chang Y."/>
            <person name="Spatafora J."/>
            <person name="Kasson M.T."/>
        </authorList>
    </citation>
    <scope>NUCLEOTIDE SEQUENCE</scope>
    <source>
        <strain evidence="2">NRRL A-21654</strain>
    </source>
</reference>
<evidence type="ECO:0000256" key="1">
    <source>
        <dbReference type="SAM" id="MobiDB-lite"/>
    </source>
</evidence>
<dbReference type="AlphaFoldDB" id="A0A8H7BJT4"/>
<protein>
    <submittedName>
        <fullName evidence="2">Uncharacterized protein</fullName>
    </submittedName>
</protein>
<sequence length="295" mass="33582">MEESTHLSRSFADQGLKIRIRKELRQRRRFNKRSESDGNSENVEDTESKPEKRLRKSSSEKTNSEFEQSTTLTLGPTAMTGNQIHNSDNLQTNAYSAAFQNVDGTQREQQQEQQQQRQISNEHSISVSYETSALYPLQPVFCKKIIQSPQALVEHVNGAENSITVQQSNAIAVETQESVGRHGYFSSSHQPSAMHSDIFNQPPTMTVSPIGDEHNYTYPHSSHRTYYAPLSNIPNITPNHLSSLNFEQVAETSQSLLLSRNPQYFNYDYQRSHPQRDFNTHSVQPNIRIEPGSNI</sequence>
<feature type="compositionally biased region" description="Basic and acidic residues" evidence="1">
    <location>
        <begin position="46"/>
        <end position="64"/>
    </location>
</feature>
<accession>A0A8H7BJT4</accession>
<feature type="region of interest" description="Disordered" evidence="1">
    <location>
        <begin position="25"/>
        <end position="87"/>
    </location>
</feature>
<keyword evidence="3" id="KW-1185">Reference proteome</keyword>
<evidence type="ECO:0000313" key="2">
    <source>
        <dbReference type="EMBL" id="KAF7725699.1"/>
    </source>
</evidence>
<name>A0A8H7BJT4_9FUNG</name>
<dbReference type="EMBL" id="JABAYA010000091">
    <property type="protein sequence ID" value="KAF7725699.1"/>
    <property type="molecule type" value="Genomic_DNA"/>
</dbReference>
<organism evidence="2 3">
    <name type="scientific">Apophysomyces ossiformis</name>
    <dbReference type="NCBI Taxonomy" id="679940"/>
    <lineage>
        <taxon>Eukaryota</taxon>
        <taxon>Fungi</taxon>
        <taxon>Fungi incertae sedis</taxon>
        <taxon>Mucoromycota</taxon>
        <taxon>Mucoromycotina</taxon>
        <taxon>Mucoromycetes</taxon>
        <taxon>Mucorales</taxon>
        <taxon>Mucorineae</taxon>
        <taxon>Mucoraceae</taxon>
        <taxon>Apophysomyces</taxon>
    </lineage>
</organism>
<comment type="caution">
    <text evidence="2">The sequence shown here is derived from an EMBL/GenBank/DDBJ whole genome shotgun (WGS) entry which is preliminary data.</text>
</comment>
<proteinExistence type="predicted"/>
<dbReference type="Proteomes" id="UP000605846">
    <property type="component" value="Unassembled WGS sequence"/>
</dbReference>
<gene>
    <name evidence="2" type="ORF">EC973_009416</name>
</gene>
<dbReference type="InterPro" id="IPR038491">
    <property type="entry name" value="Velvet_dom_sf"/>
</dbReference>
<dbReference type="Gene3D" id="2.60.40.3960">
    <property type="entry name" value="Velvet domain"/>
    <property type="match status" value="1"/>
</dbReference>
<feature type="compositionally biased region" description="Polar residues" evidence="1">
    <location>
        <begin position="65"/>
        <end position="87"/>
    </location>
</feature>